<dbReference type="PATRIC" id="fig|1132509.6.peg.2807"/>
<comment type="caution">
    <text evidence="1">The sequence shown here is derived from an EMBL/GenBank/DDBJ whole genome shotgun (WGS) entry which is preliminary data.</text>
</comment>
<sequence>MSSASSASGFSLTAGLEAALDSLRAGGLTDKTIIDPGFGGWFEGKTVEDDQDRFRRLAEFQQFDCPIAVATPATGSAGRSIGVR</sequence>
<dbReference type="SUPFAM" id="SSF51717">
    <property type="entry name" value="Dihydropteroate synthetase-like"/>
    <property type="match status" value="1"/>
</dbReference>
<dbReference type="eggNOG" id="arCOG02817">
    <property type="taxonomic scope" value="Archaea"/>
</dbReference>
<dbReference type="OrthoDB" id="371861at2157"/>
<dbReference type="Gene3D" id="3.20.20.20">
    <property type="entry name" value="Dihydropteroate synthase-like"/>
    <property type="match status" value="1"/>
</dbReference>
<keyword evidence="2" id="KW-1185">Reference proteome</keyword>
<dbReference type="EMBL" id="AOMB01000033">
    <property type="protein sequence ID" value="EMA37743.1"/>
    <property type="molecule type" value="Genomic_DNA"/>
</dbReference>
<dbReference type="AlphaFoldDB" id="M0LX42"/>
<evidence type="ECO:0000313" key="1">
    <source>
        <dbReference type="EMBL" id="EMA37743.1"/>
    </source>
</evidence>
<name>M0LX42_9EURY</name>
<gene>
    <name evidence="1" type="ORF">C447_12245</name>
</gene>
<organism evidence="1 2">
    <name type="scientific">Halococcus hamelinensis 100A6</name>
    <dbReference type="NCBI Taxonomy" id="1132509"/>
    <lineage>
        <taxon>Archaea</taxon>
        <taxon>Methanobacteriati</taxon>
        <taxon>Methanobacteriota</taxon>
        <taxon>Stenosarchaea group</taxon>
        <taxon>Halobacteria</taxon>
        <taxon>Halobacteriales</taxon>
        <taxon>Halococcaceae</taxon>
        <taxon>Halococcus</taxon>
    </lineage>
</organism>
<evidence type="ECO:0000313" key="2">
    <source>
        <dbReference type="Proteomes" id="UP000011566"/>
    </source>
</evidence>
<reference evidence="1 2" key="1">
    <citation type="journal article" date="2014" name="PLoS Genet.">
        <title>Phylogenetically driven sequencing of extremely halophilic archaea reveals strategies for static and dynamic osmo-response.</title>
        <authorList>
            <person name="Becker E.A."/>
            <person name="Seitzer P.M."/>
            <person name="Tritt A."/>
            <person name="Larsen D."/>
            <person name="Krusor M."/>
            <person name="Yao A.I."/>
            <person name="Wu D."/>
            <person name="Madern D."/>
            <person name="Eisen J.A."/>
            <person name="Darling A.E."/>
            <person name="Facciotti M.T."/>
        </authorList>
    </citation>
    <scope>NUCLEOTIDE SEQUENCE [LARGE SCALE GENOMIC DNA]</scope>
    <source>
        <strain evidence="1 2">100A6</strain>
    </source>
</reference>
<accession>M0LX42</accession>
<dbReference type="InterPro" id="IPR011005">
    <property type="entry name" value="Dihydropteroate_synth-like_sf"/>
</dbReference>
<dbReference type="Proteomes" id="UP000011566">
    <property type="component" value="Unassembled WGS sequence"/>
</dbReference>
<proteinExistence type="predicted"/>
<protein>
    <submittedName>
        <fullName evidence="1">Dihydropteroate synthase</fullName>
    </submittedName>
</protein>